<organism evidence="1 2">
    <name type="scientific">Gigaspora rosea</name>
    <dbReference type="NCBI Taxonomy" id="44941"/>
    <lineage>
        <taxon>Eukaryota</taxon>
        <taxon>Fungi</taxon>
        <taxon>Fungi incertae sedis</taxon>
        <taxon>Mucoromycota</taxon>
        <taxon>Glomeromycotina</taxon>
        <taxon>Glomeromycetes</taxon>
        <taxon>Diversisporales</taxon>
        <taxon>Gigasporaceae</taxon>
        <taxon>Gigaspora</taxon>
    </lineage>
</organism>
<evidence type="ECO:0000313" key="2">
    <source>
        <dbReference type="Proteomes" id="UP000266673"/>
    </source>
</evidence>
<sequence length="250" mass="28644">MSVNSANEIFDPLSEKIQINNDLLVSNLTRQDLLLAIPESPILKKLNNGEKSLAKYLNMVIINETPITTFQGTFTDSLVNYLLVELKFNSHPFMLKLQSDFNFSVFNKEVSAKAEFIVSKGNAQILIDDDKHIHRLRNCRENGESLMSAEILACAFTNFDNGLSPTAGRSQMFYAMRVIGTKFTFYKAFMSDDYLRSLYKGFPPDNLSATIFRFPPINMKTPYGYDYADKNHRSLIIDLLYRLRECLLKM</sequence>
<protein>
    <submittedName>
        <fullName evidence="1">Uncharacterized protein</fullName>
    </submittedName>
</protein>
<dbReference type="Proteomes" id="UP000266673">
    <property type="component" value="Unassembled WGS sequence"/>
</dbReference>
<gene>
    <name evidence="1" type="ORF">C2G38_2157155</name>
</gene>
<keyword evidence="2" id="KW-1185">Reference proteome</keyword>
<accession>A0A397W8U2</accession>
<proteinExistence type="predicted"/>
<dbReference type="EMBL" id="QKWP01000056">
    <property type="protein sequence ID" value="RIB28783.1"/>
    <property type="molecule type" value="Genomic_DNA"/>
</dbReference>
<name>A0A397W8U2_9GLOM</name>
<evidence type="ECO:0000313" key="1">
    <source>
        <dbReference type="EMBL" id="RIB28783.1"/>
    </source>
</evidence>
<dbReference type="OrthoDB" id="2447694at2759"/>
<reference evidence="1 2" key="1">
    <citation type="submission" date="2018-06" db="EMBL/GenBank/DDBJ databases">
        <title>Comparative genomics reveals the genomic features of Rhizophagus irregularis, R. cerebriforme, R. diaphanum and Gigaspora rosea, and their symbiotic lifestyle signature.</title>
        <authorList>
            <person name="Morin E."/>
            <person name="San Clemente H."/>
            <person name="Chen E.C.H."/>
            <person name="De La Providencia I."/>
            <person name="Hainaut M."/>
            <person name="Kuo A."/>
            <person name="Kohler A."/>
            <person name="Murat C."/>
            <person name="Tang N."/>
            <person name="Roy S."/>
            <person name="Loubradou J."/>
            <person name="Henrissat B."/>
            <person name="Grigoriev I.V."/>
            <person name="Corradi N."/>
            <person name="Roux C."/>
            <person name="Martin F.M."/>
        </authorList>
    </citation>
    <scope>NUCLEOTIDE SEQUENCE [LARGE SCALE GENOMIC DNA]</scope>
    <source>
        <strain evidence="1 2">DAOM 194757</strain>
    </source>
</reference>
<dbReference type="AlphaFoldDB" id="A0A397W8U2"/>
<comment type="caution">
    <text evidence="1">The sequence shown here is derived from an EMBL/GenBank/DDBJ whole genome shotgun (WGS) entry which is preliminary data.</text>
</comment>